<sequence>MKAPLSTGQLAVALLSLSHAASALSWPRWLPELDALVVRQDDSESPSATPTATASNSDDNNNDNNNNDNNNDSQDSSSSARMSVISTNLNTGGMTITATGTGRATGNSTRTRAPKKTTFNAQDPPGSVVMVTPAATAGYQLYKIGDYVTWGWNYTNLQANPTAIDIYVKYSSVAQPWTLTQNMSFATPGSYTWDTNAYQSSHVANPLLTEEYTLVIADADGGISATAEPGYLAPFSGFVFGLYEPKEYHNNTDGYQCASCSGAMSGLDTRAVGAAVVMSALTVLSFTWFVMGFGAFL</sequence>
<feature type="transmembrane region" description="Helical" evidence="2">
    <location>
        <begin position="271"/>
        <end position="296"/>
    </location>
</feature>
<protein>
    <recommendedName>
        <fullName evidence="4">DUF7137 domain-containing protein</fullName>
    </recommendedName>
</protein>
<feature type="signal peptide" evidence="3">
    <location>
        <begin position="1"/>
        <end position="23"/>
    </location>
</feature>
<evidence type="ECO:0000256" key="3">
    <source>
        <dbReference type="SAM" id="SignalP"/>
    </source>
</evidence>
<feature type="compositionally biased region" description="Polar residues" evidence="1">
    <location>
        <begin position="45"/>
        <end position="54"/>
    </location>
</feature>
<feature type="compositionally biased region" description="Low complexity" evidence="1">
    <location>
        <begin position="55"/>
        <end position="79"/>
    </location>
</feature>
<dbReference type="EMBL" id="MU860008">
    <property type="protein sequence ID" value="KAK4242398.1"/>
    <property type="molecule type" value="Genomic_DNA"/>
</dbReference>
<organism evidence="5 6">
    <name type="scientific">Achaetomium macrosporum</name>
    <dbReference type="NCBI Taxonomy" id="79813"/>
    <lineage>
        <taxon>Eukaryota</taxon>
        <taxon>Fungi</taxon>
        <taxon>Dikarya</taxon>
        <taxon>Ascomycota</taxon>
        <taxon>Pezizomycotina</taxon>
        <taxon>Sordariomycetes</taxon>
        <taxon>Sordariomycetidae</taxon>
        <taxon>Sordariales</taxon>
        <taxon>Chaetomiaceae</taxon>
        <taxon>Achaetomium</taxon>
    </lineage>
</organism>
<dbReference type="AlphaFoldDB" id="A0AAN7CHW8"/>
<name>A0AAN7CHW8_9PEZI</name>
<evidence type="ECO:0000256" key="2">
    <source>
        <dbReference type="SAM" id="Phobius"/>
    </source>
</evidence>
<feature type="chain" id="PRO_5042951488" description="DUF7137 domain-containing protein" evidence="3">
    <location>
        <begin position="24"/>
        <end position="297"/>
    </location>
</feature>
<dbReference type="InterPro" id="IPR055561">
    <property type="entry name" value="DUF7137"/>
</dbReference>
<gene>
    <name evidence="5" type="ORF">C8A03DRAFT_11395</name>
</gene>
<feature type="region of interest" description="Disordered" evidence="1">
    <location>
        <begin position="40"/>
        <end position="124"/>
    </location>
</feature>
<reference evidence="5" key="2">
    <citation type="submission" date="2023-05" db="EMBL/GenBank/DDBJ databases">
        <authorList>
            <consortium name="Lawrence Berkeley National Laboratory"/>
            <person name="Steindorff A."/>
            <person name="Hensen N."/>
            <person name="Bonometti L."/>
            <person name="Westerberg I."/>
            <person name="Brannstrom I.O."/>
            <person name="Guillou S."/>
            <person name="Cros-Aarteil S."/>
            <person name="Calhoun S."/>
            <person name="Haridas S."/>
            <person name="Kuo A."/>
            <person name="Mondo S."/>
            <person name="Pangilinan J."/>
            <person name="Riley R."/>
            <person name="Labutti K."/>
            <person name="Andreopoulos B."/>
            <person name="Lipzen A."/>
            <person name="Chen C."/>
            <person name="Yanf M."/>
            <person name="Daum C."/>
            <person name="Ng V."/>
            <person name="Clum A."/>
            <person name="Ohm R."/>
            <person name="Martin F."/>
            <person name="Silar P."/>
            <person name="Natvig D."/>
            <person name="Lalanne C."/>
            <person name="Gautier V."/>
            <person name="Ament-Velasquez S.L."/>
            <person name="Kruys A."/>
            <person name="Hutchinson M.I."/>
            <person name="Powell A.J."/>
            <person name="Barry K."/>
            <person name="Miller A.N."/>
            <person name="Grigoriev I.V."/>
            <person name="Debuchy R."/>
            <person name="Gladieux P."/>
            <person name="Thoren M.H."/>
            <person name="Johannesson H."/>
        </authorList>
    </citation>
    <scope>NUCLEOTIDE SEQUENCE</scope>
    <source>
        <strain evidence="5">CBS 532.94</strain>
    </source>
</reference>
<feature type="domain" description="DUF7137" evidence="4">
    <location>
        <begin position="123"/>
        <end position="258"/>
    </location>
</feature>
<keyword evidence="3" id="KW-0732">Signal</keyword>
<evidence type="ECO:0000313" key="5">
    <source>
        <dbReference type="EMBL" id="KAK4242398.1"/>
    </source>
</evidence>
<dbReference type="PANTHER" id="PTHR42028">
    <property type="entry name" value="CHROMOSOME 1, WHOLE GENOME SHOTGUN SEQUENCE"/>
    <property type="match status" value="1"/>
</dbReference>
<accession>A0AAN7CHW8</accession>
<feature type="compositionally biased region" description="Low complexity" evidence="1">
    <location>
        <begin position="91"/>
        <end position="111"/>
    </location>
</feature>
<evidence type="ECO:0000259" key="4">
    <source>
        <dbReference type="Pfam" id="PF23585"/>
    </source>
</evidence>
<dbReference type="PANTHER" id="PTHR42028:SF1">
    <property type="entry name" value="YALI0E30657P"/>
    <property type="match status" value="1"/>
</dbReference>
<dbReference type="Proteomes" id="UP001303760">
    <property type="component" value="Unassembled WGS sequence"/>
</dbReference>
<proteinExistence type="predicted"/>
<evidence type="ECO:0000256" key="1">
    <source>
        <dbReference type="SAM" id="MobiDB-lite"/>
    </source>
</evidence>
<keyword evidence="2" id="KW-0472">Membrane</keyword>
<keyword evidence="2" id="KW-1133">Transmembrane helix</keyword>
<feature type="compositionally biased region" description="Polar residues" evidence="1">
    <location>
        <begin position="80"/>
        <end position="90"/>
    </location>
</feature>
<keyword evidence="2" id="KW-0812">Transmembrane</keyword>
<reference evidence="5" key="1">
    <citation type="journal article" date="2023" name="Mol. Phylogenet. Evol.">
        <title>Genome-scale phylogeny and comparative genomics of the fungal order Sordariales.</title>
        <authorList>
            <person name="Hensen N."/>
            <person name="Bonometti L."/>
            <person name="Westerberg I."/>
            <person name="Brannstrom I.O."/>
            <person name="Guillou S."/>
            <person name="Cros-Aarteil S."/>
            <person name="Calhoun S."/>
            <person name="Haridas S."/>
            <person name="Kuo A."/>
            <person name="Mondo S."/>
            <person name="Pangilinan J."/>
            <person name="Riley R."/>
            <person name="LaButti K."/>
            <person name="Andreopoulos B."/>
            <person name="Lipzen A."/>
            <person name="Chen C."/>
            <person name="Yan M."/>
            <person name="Daum C."/>
            <person name="Ng V."/>
            <person name="Clum A."/>
            <person name="Steindorff A."/>
            <person name="Ohm R.A."/>
            <person name="Martin F."/>
            <person name="Silar P."/>
            <person name="Natvig D.O."/>
            <person name="Lalanne C."/>
            <person name="Gautier V."/>
            <person name="Ament-Velasquez S.L."/>
            <person name="Kruys A."/>
            <person name="Hutchinson M.I."/>
            <person name="Powell A.J."/>
            <person name="Barry K."/>
            <person name="Miller A.N."/>
            <person name="Grigoriev I.V."/>
            <person name="Debuchy R."/>
            <person name="Gladieux P."/>
            <person name="Hiltunen Thoren M."/>
            <person name="Johannesson H."/>
        </authorList>
    </citation>
    <scope>NUCLEOTIDE SEQUENCE</scope>
    <source>
        <strain evidence="5">CBS 532.94</strain>
    </source>
</reference>
<evidence type="ECO:0000313" key="6">
    <source>
        <dbReference type="Proteomes" id="UP001303760"/>
    </source>
</evidence>
<dbReference type="Pfam" id="PF23585">
    <property type="entry name" value="DUF7137"/>
    <property type="match status" value="1"/>
</dbReference>
<comment type="caution">
    <text evidence="5">The sequence shown here is derived from an EMBL/GenBank/DDBJ whole genome shotgun (WGS) entry which is preliminary data.</text>
</comment>
<keyword evidence="6" id="KW-1185">Reference proteome</keyword>